<keyword evidence="8" id="KW-1185">Reference proteome</keyword>
<dbReference type="Pfam" id="PF01535">
    <property type="entry name" value="PPR"/>
    <property type="match status" value="1"/>
</dbReference>
<evidence type="ECO:0000256" key="4">
    <source>
        <dbReference type="ARBA" id="ARBA00044511"/>
    </source>
</evidence>
<comment type="caution">
    <text evidence="7">The sequence shown here is derived from an EMBL/GenBank/DDBJ whole genome shotgun (WGS) entry which is preliminary data.</text>
</comment>
<dbReference type="Gene3D" id="1.25.40.10">
    <property type="entry name" value="Tetratricopeptide repeat domain"/>
    <property type="match status" value="2"/>
</dbReference>
<dbReference type="PANTHER" id="PTHR47447:SF17">
    <property type="entry name" value="OS12G0638900 PROTEIN"/>
    <property type="match status" value="1"/>
</dbReference>
<reference evidence="7 8" key="1">
    <citation type="submission" date="2020-12" db="EMBL/GenBank/DDBJ databases">
        <title>Metabolic potential, ecology and presence of endohyphal bacteria is reflected in genomic diversity of Mucoromycotina.</title>
        <authorList>
            <person name="Muszewska A."/>
            <person name="Okrasinska A."/>
            <person name="Steczkiewicz K."/>
            <person name="Drgas O."/>
            <person name="Orlowska M."/>
            <person name="Perlinska-Lenart U."/>
            <person name="Aleksandrzak-Piekarczyk T."/>
            <person name="Szatraj K."/>
            <person name="Zielenkiewicz U."/>
            <person name="Pilsyk S."/>
            <person name="Malc E."/>
            <person name="Mieczkowski P."/>
            <person name="Kruszewska J.S."/>
            <person name="Biernat P."/>
            <person name="Pawlowska J."/>
        </authorList>
    </citation>
    <scope>NUCLEOTIDE SEQUENCE [LARGE SCALE GENOMIC DNA]</scope>
    <source>
        <strain evidence="7 8">CBS 142.35</strain>
    </source>
</reference>
<accession>A0A8H7SCB3</accession>
<name>A0A8H7SCB3_9FUNG</name>
<dbReference type="Pfam" id="PF13041">
    <property type="entry name" value="PPR_2"/>
    <property type="match status" value="2"/>
</dbReference>
<dbReference type="InterPro" id="IPR002885">
    <property type="entry name" value="PPR_rpt"/>
</dbReference>
<evidence type="ECO:0000256" key="3">
    <source>
        <dbReference type="ARBA" id="ARBA00044493"/>
    </source>
</evidence>
<feature type="non-terminal residue" evidence="7">
    <location>
        <position position="1"/>
    </location>
</feature>
<sequence length="589" mass="68144">AKLDVGTKRVIDQEESVALLDQISEQDVQELYEQVSAELPPRQQQLIAPDYLQSLRIKFLDTRQQQEALASNGNEEKSVNSLISQQEQQQEPQSLNDLTMRDFEQLIYANALAKRPKEAEQALELMEKCGQAPTVRCYNHLMDAYANVNDVEKTIQVYKKIKEDEGLQPDIYSYSTLIKAFIESNQLEDAFIIFDKMKSSDMIPTQPIFSKMISGCIQANKVDRAWEVFDSMRLSYHQPDEVSFTLMLQACAKRGEVERALNLFEDMTGSYLYPTDVTFNVLINACAKRPDYFQAAFDLLEQMQTVYNFQPDLVTYNTLLSACARSGNLSRAHNIFNIIEEDADQHTFANLFSCYASYTPPRVSPTNTSVIQGQQQQQTEGLVERTLLSSQLPERRSAVVAEATKIFDSIVSDKRCDINTPLLTAYLSVHIFQKQSKEVMDIYLNMFEKYQVERIPKTFLLMLQHCYNQRDADFAWQVWSDYQEFLEQRQQQEKDISSAKRAIEGWSPDQQRRMALLMVNTLARGNDLKNALQLLATEFPNSKDKPQLNELKTLRNKCIQLEEDEALRKLERLVKRDYKPKPTDWRFKK</sequence>
<comment type="function">
    <text evidence="3">Regulates mitochondrial small subunit maturation by controlling 15S rRNA 5'-end processing. Localizes to the 5' precursor of the 15S rRNA in a position that is subsequently occupied by mS47 in the mature yeast mtSSU. Uses structure and sequence-specific RNA recognition, binding to a single-stranded region of the precursor and specifically recognizing bases -6 to -1. The exchange of Ccm1 for mS47 is coupled to the irreversible removal of precursor rRNA that is accompanied by conformational changes of the mitoribosomal proteins uS5m and mS26. These conformational changes signal completion of 5'-end rRNA processing through protection of the mature 5'-end of the 15S rRNA and stabilization of mS47. The removal of the 5' precursor together with the dissociation of Ccm1 may be catalyzed by the 5'-3' exoribonuclease Pet127. Involved in the specific removal of group I introns in mitochondrial encoded transcripts.</text>
</comment>
<comment type="subunit">
    <text evidence="4">Binds to mitochondrial small subunit 15S rRNA.</text>
</comment>
<comment type="similarity">
    <text evidence="1">Belongs to the CCM1 family.</text>
</comment>
<evidence type="ECO:0000256" key="5">
    <source>
        <dbReference type="PROSITE-ProRule" id="PRU00708"/>
    </source>
</evidence>
<keyword evidence="2" id="KW-0677">Repeat</keyword>
<feature type="repeat" description="PPR" evidence="5">
    <location>
        <begin position="170"/>
        <end position="204"/>
    </location>
</feature>
<protein>
    <recommendedName>
        <fullName evidence="9">Pentatricopeptide repeat-containing protein</fullName>
    </recommendedName>
</protein>
<dbReference type="EMBL" id="JAEPRB010000028">
    <property type="protein sequence ID" value="KAG2225433.1"/>
    <property type="molecule type" value="Genomic_DNA"/>
</dbReference>
<dbReference type="InterPro" id="IPR011990">
    <property type="entry name" value="TPR-like_helical_dom_sf"/>
</dbReference>
<dbReference type="Proteomes" id="UP000646827">
    <property type="component" value="Unassembled WGS sequence"/>
</dbReference>
<feature type="repeat" description="PPR" evidence="5">
    <location>
        <begin position="312"/>
        <end position="342"/>
    </location>
</feature>
<evidence type="ECO:0000256" key="6">
    <source>
        <dbReference type="SAM" id="MobiDB-lite"/>
    </source>
</evidence>
<evidence type="ECO:0008006" key="9">
    <source>
        <dbReference type="Google" id="ProtNLM"/>
    </source>
</evidence>
<dbReference type="Pfam" id="PF13812">
    <property type="entry name" value="PPR_3"/>
    <property type="match status" value="1"/>
</dbReference>
<feature type="repeat" description="PPR" evidence="5">
    <location>
        <begin position="134"/>
        <end position="169"/>
    </location>
</feature>
<gene>
    <name evidence="7" type="ORF">INT45_010069</name>
</gene>
<evidence type="ECO:0000256" key="1">
    <source>
        <dbReference type="ARBA" id="ARBA00006192"/>
    </source>
</evidence>
<feature type="region of interest" description="Disordered" evidence="6">
    <location>
        <begin position="68"/>
        <end position="94"/>
    </location>
</feature>
<organism evidence="7 8">
    <name type="scientific">Circinella minor</name>
    <dbReference type="NCBI Taxonomy" id="1195481"/>
    <lineage>
        <taxon>Eukaryota</taxon>
        <taxon>Fungi</taxon>
        <taxon>Fungi incertae sedis</taxon>
        <taxon>Mucoromycota</taxon>
        <taxon>Mucoromycotina</taxon>
        <taxon>Mucoromycetes</taxon>
        <taxon>Mucorales</taxon>
        <taxon>Lichtheimiaceae</taxon>
        <taxon>Circinella</taxon>
    </lineage>
</organism>
<dbReference type="PROSITE" id="PS51375">
    <property type="entry name" value="PPR"/>
    <property type="match status" value="5"/>
</dbReference>
<evidence type="ECO:0000313" key="7">
    <source>
        <dbReference type="EMBL" id="KAG2225433.1"/>
    </source>
</evidence>
<dbReference type="NCBIfam" id="TIGR00756">
    <property type="entry name" value="PPR"/>
    <property type="match status" value="5"/>
</dbReference>
<dbReference type="AlphaFoldDB" id="A0A8H7SCB3"/>
<feature type="repeat" description="PPR" evidence="5">
    <location>
        <begin position="205"/>
        <end position="239"/>
    </location>
</feature>
<feature type="compositionally biased region" description="Polar residues" evidence="6">
    <location>
        <begin position="68"/>
        <end position="84"/>
    </location>
</feature>
<evidence type="ECO:0000256" key="2">
    <source>
        <dbReference type="ARBA" id="ARBA00022737"/>
    </source>
</evidence>
<dbReference type="PANTHER" id="PTHR47447">
    <property type="entry name" value="OS03G0856100 PROTEIN"/>
    <property type="match status" value="1"/>
</dbReference>
<dbReference type="OrthoDB" id="5588846at2759"/>
<evidence type="ECO:0000313" key="8">
    <source>
        <dbReference type="Proteomes" id="UP000646827"/>
    </source>
</evidence>
<feature type="repeat" description="PPR" evidence="5">
    <location>
        <begin position="240"/>
        <end position="274"/>
    </location>
</feature>
<proteinExistence type="inferred from homology"/>